<feature type="transmembrane region" description="Helical" evidence="5">
    <location>
        <begin position="115"/>
        <end position="133"/>
    </location>
</feature>
<feature type="coiled-coil region" evidence="4">
    <location>
        <begin position="197"/>
        <end position="225"/>
    </location>
</feature>
<keyword evidence="5" id="KW-0472">Membrane</keyword>
<reference evidence="8" key="1">
    <citation type="journal article" date="2019" name="PLoS Negl. Trop. Dis.">
        <title>Revisiting the worldwide diversity of Leptospira species in the environment.</title>
        <authorList>
            <person name="Vincent A.T."/>
            <person name="Schiettekatte O."/>
            <person name="Bourhy P."/>
            <person name="Veyrier F.J."/>
            <person name="Picardeau M."/>
        </authorList>
    </citation>
    <scope>NUCLEOTIDE SEQUENCE [LARGE SCALE GENOMIC DNA]</scope>
    <source>
        <strain evidence="8">201702692</strain>
    </source>
</reference>
<evidence type="ECO:0000256" key="1">
    <source>
        <dbReference type="ARBA" id="ARBA00022500"/>
    </source>
</evidence>
<accession>A0A4R9JGF8</accession>
<dbReference type="GO" id="GO:0004888">
    <property type="term" value="F:transmembrane signaling receptor activity"/>
    <property type="evidence" value="ECO:0007669"/>
    <property type="project" value="TreeGrafter"/>
</dbReference>
<keyword evidence="5" id="KW-1133">Transmembrane helix</keyword>
<comment type="caution">
    <text evidence="8">The sequence shown here is derived from an EMBL/GenBank/DDBJ whole genome shotgun (WGS) entry which is preliminary data.</text>
</comment>
<evidence type="ECO:0000259" key="6">
    <source>
        <dbReference type="PROSITE" id="PS50111"/>
    </source>
</evidence>
<dbReference type="SUPFAM" id="SSF58104">
    <property type="entry name" value="Methyl-accepting chemotaxis protein (MCP) signaling domain"/>
    <property type="match status" value="1"/>
</dbReference>
<keyword evidence="1" id="KW-0145">Chemotaxis</keyword>
<evidence type="ECO:0000256" key="4">
    <source>
        <dbReference type="SAM" id="Coils"/>
    </source>
</evidence>
<dbReference type="InterPro" id="IPR051310">
    <property type="entry name" value="MCP_chemotaxis"/>
</dbReference>
<dbReference type="PANTHER" id="PTHR43531:SF11">
    <property type="entry name" value="METHYL-ACCEPTING CHEMOTAXIS PROTEIN 3"/>
    <property type="match status" value="1"/>
</dbReference>
<gene>
    <name evidence="8" type="ORF">EHQ49_07270</name>
</gene>
<proteinExistence type="inferred from homology"/>
<dbReference type="PROSITE" id="PS50192">
    <property type="entry name" value="T_SNARE"/>
    <property type="match status" value="1"/>
</dbReference>
<feature type="domain" description="Methyl-accepting transducer" evidence="6">
    <location>
        <begin position="253"/>
        <end position="510"/>
    </location>
</feature>
<name>A0A4R9JGF8_9LEPT</name>
<dbReference type="GO" id="GO:0006935">
    <property type="term" value="P:chemotaxis"/>
    <property type="evidence" value="ECO:0007669"/>
    <property type="project" value="UniProtKB-KW"/>
</dbReference>
<dbReference type="GO" id="GO:0005886">
    <property type="term" value="C:plasma membrane"/>
    <property type="evidence" value="ECO:0007669"/>
    <property type="project" value="TreeGrafter"/>
</dbReference>
<feature type="transmembrane region" description="Helical" evidence="5">
    <location>
        <begin position="140"/>
        <end position="160"/>
    </location>
</feature>
<evidence type="ECO:0000313" key="9">
    <source>
        <dbReference type="Proteomes" id="UP000298125"/>
    </source>
</evidence>
<dbReference type="InterPro" id="IPR000727">
    <property type="entry name" value="T_SNARE_dom"/>
</dbReference>
<sequence>MSTRTSLESIKTKKSWVELGPVYVNRVRFLLAGFYIIATLGSYQTSTTLQTTSYLVGITCMFLYGGLQAYLFKKEKLNAFFPKVLILMDITVLFAVTASGLLGGSGVAADLIKSPTLYVLYYFYVVYSAFLFSKRTLLMSTYYSAFCLVMISVIGYGQGVEFREVEGFQSLKSTVGISNEVFKVLFLICFGYLTSAVLNLLNEIKNESEERQKTAENERSTADNLNRDLVKIGSELIKTLKSIREITTDFNVQIESQDKSINELTEFVSSFSESIQTSVNNIGKQHNQISLLNHKSDTLKSSITEIGTVVEELNSNMSDFQDRSNVLSGTVKNLEERLRSVNESQKEVSEVNDIMAEIADRTNLLALNASIEAARAGEHGRGFAVVAQEVAKLAENSNENATKIKKIITTSNRFIQEGTELASVSLKQTEALQSKYELLSGVIKTATNKISSQKDVNNEVLESLDLIESISRELDQESKLLNQDKDQMVAVVQKMAEINREVVINARKVGENTLSLEKQAADLASE</sequence>
<evidence type="ECO:0000313" key="8">
    <source>
        <dbReference type="EMBL" id="TGL41359.1"/>
    </source>
</evidence>
<feature type="domain" description="T-SNARE coiled-coil homology" evidence="7">
    <location>
        <begin position="223"/>
        <end position="285"/>
    </location>
</feature>
<keyword evidence="5" id="KW-0812">Transmembrane</keyword>
<organism evidence="8 9">
    <name type="scientific">Leptospira perdikensis</name>
    <dbReference type="NCBI Taxonomy" id="2484948"/>
    <lineage>
        <taxon>Bacteria</taxon>
        <taxon>Pseudomonadati</taxon>
        <taxon>Spirochaetota</taxon>
        <taxon>Spirochaetia</taxon>
        <taxon>Leptospirales</taxon>
        <taxon>Leptospiraceae</taxon>
        <taxon>Leptospira</taxon>
    </lineage>
</organism>
<dbReference type="Proteomes" id="UP000298125">
    <property type="component" value="Unassembled WGS sequence"/>
</dbReference>
<dbReference type="Pfam" id="PF00015">
    <property type="entry name" value="MCPsignal"/>
    <property type="match status" value="1"/>
</dbReference>
<dbReference type="GO" id="GO:0007165">
    <property type="term" value="P:signal transduction"/>
    <property type="evidence" value="ECO:0007669"/>
    <property type="project" value="UniProtKB-KW"/>
</dbReference>
<dbReference type="InterPro" id="IPR004089">
    <property type="entry name" value="MCPsignal_dom"/>
</dbReference>
<evidence type="ECO:0000256" key="3">
    <source>
        <dbReference type="PROSITE-ProRule" id="PRU00284"/>
    </source>
</evidence>
<dbReference type="EMBL" id="RQGA01000007">
    <property type="protein sequence ID" value="TGL41359.1"/>
    <property type="molecule type" value="Genomic_DNA"/>
</dbReference>
<dbReference type="RefSeq" id="WP_135577877.1">
    <property type="nucleotide sequence ID" value="NZ_RQGA01000007.1"/>
</dbReference>
<dbReference type="AlphaFoldDB" id="A0A4R9JGF8"/>
<keyword evidence="4" id="KW-0175">Coiled coil</keyword>
<dbReference type="PROSITE" id="PS50111">
    <property type="entry name" value="CHEMOTAXIS_TRANSDUC_2"/>
    <property type="match status" value="1"/>
</dbReference>
<dbReference type="Gene3D" id="1.10.287.950">
    <property type="entry name" value="Methyl-accepting chemotaxis protein"/>
    <property type="match status" value="1"/>
</dbReference>
<dbReference type="OrthoDB" id="354666at2"/>
<protein>
    <submittedName>
        <fullName evidence="8">Methyl-accepting chemotaxis protein</fullName>
    </submittedName>
</protein>
<evidence type="ECO:0000256" key="2">
    <source>
        <dbReference type="ARBA" id="ARBA00029447"/>
    </source>
</evidence>
<dbReference type="PANTHER" id="PTHR43531">
    <property type="entry name" value="PROTEIN ICFG"/>
    <property type="match status" value="1"/>
</dbReference>
<dbReference type="SMART" id="SM00283">
    <property type="entry name" value="MA"/>
    <property type="match status" value="1"/>
</dbReference>
<keyword evidence="3" id="KW-0807">Transducer</keyword>
<feature type="transmembrane region" description="Helical" evidence="5">
    <location>
        <begin position="84"/>
        <end position="109"/>
    </location>
</feature>
<evidence type="ECO:0000259" key="7">
    <source>
        <dbReference type="PROSITE" id="PS50192"/>
    </source>
</evidence>
<feature type="transmembrane region" description="Helical" evidence="5">
    <location>
        <begin position="53"/>
        <end position="72"/>
    </location>
</feature>
<evidence type="ECO:0000256" key="5">
    <source>
        <dbReference type="SAM" id="Phobius"/>
    </source>
</evidence>
<keyword evidence="9" id="KW-1185">Reference proteome</keyword>
<feature type="transmembrane region" description="Helical" evidence="5">
    <location>
        <begin position="21"/>
        <end position="41"/>
    </location>
</feature>
<comment type="similarity">
    <text evidence="2">Belongs to the methyl-accepting chemotaxis (MCP) protein family.</text>
</comment>